<dbReference type="STRING" id="39841.SAMN05660836_02643"/>
<reference evidence="2" key="1">
    <citation type="submission" date="2016-10" db="EMBL/GenBank/DDBJ databases">
        <authorList>
            <person name="Varghese N."/>
            <person name="Submissions S."/>
        </authorList>
    </citation>
    <scope>NUCLEOTIDE SEQUENCE [LARGE SCALE GENOMIC DNA]</scope>
    <source>
        <strain evidence="2">DSM 9990</strain>
    </source>
</reference>
<organism evidence="1 2">
    <name type="scientific">Thermodesulforhabdus norvegica</name>
    <dbReference type="NCBI Taxonomy" id="39841"/>
    <lineage>
        <taxon>Bacteria</taxon>
        <taxon>Pseudomonadati</taxon>
        <taxon>Thermodesulfobacteriota</taxon>
        <taxon>Syntrophobacteria</taxon>
        <taxon>Syntrophobacterales</taxon>
        <taxon>Thermodesulforhabdaceae</taxon>
        <taxon>Thermodesulforhabdus</taxon>
    </lineage>
</organism>
<dbReference type="Proteomes" id="UP000199611">
    <property type="component" value="Unassembled WGS sequence"/>
</dbReference>
<accession>A0A1I4W7L5</accession>
<proteinExistence type="predicted"/>
<protein>
    <submittedName>
        <fullName evidence="1">Uncharacterized protein</fullName>
    </submittedName>
</protein>
<dbReference type="RefSeq" id="WP_093396465.1">
    <property type="nucleotide sequence ID" value="NZ_FOUU01000014.1"/>
</dbReference>
<name>A0A1I4W7L5_9BACT</name>
<gene>
    <name evidence="1" type="ORF">SAMN05660836_02643</name>
</gene>
<evidence type="ECO:0000313" key="1">
    <source>
        <dbReference type="EMBL" id="SFN09402.1"/>
    </source>
</evidence>
<sequence>MRSFLVVLVIASLVGGGIFFLYVYQKNSIIESIEDDLMNILSSQKVVVTDVQIDPDKVHLNPMSVFPDWAVDVVAEDVKASIKSLSGEGVLKVGNIKMEYPLFRSGDLRFCSADDTSLVYGDEKIDLNFSLKDVTFEPCSALNGGLSPMSVSLRNIVVELKDGKEAGGMNVIDARADSLLYSIRGNWQSMPVVEDTDNLDSLVNKVNKWRLTANLDKNYRDLWVLNWEMANFSLDMVGPDEKANCSINRTSVMSRGFLDEKRKIWLELTYNLQDLVVDGWGIKEQLEQAGLSASDLWPLKSSFKASVSDLPSEVLAAGLILQREARKSEPDQMILGYVTMYLVGLMTQKQLPIYLEASFDLPGDTGGVANIDGSFSAGSFTGSGTLMFKGLDRIMPRLRGADRDKVELLVSENLKCDETLEICSGRLEISGGSVRVYPEKVGPGFKE</sequence>
<dbReference type="AlphaFoldDB" id="A0A1I4W7L5"/>
<evidence type="ECO:0000313" key="2">
    <source>
        <dbReference type="Proteomes" id="UP000199611"/>
    </source>
</evidence>
<dbReference type="EMBL" id="FOUU01000014">
    <property type="protein sequence ID" value="SFN09402.1"/>
    <property type="molecule type" value="Genomic_DNA"/>
</dbReference>
<keyword evidence="2" id="KW-1185">Reference proteome</keyword>